<gene>
    <name evidence="1" type="ORF">PXEA_LOCUS28777</name>
</gene>
<organism evidence="1 2">
    <name type="scientific">Protopolystoma xenopodis</name>
    <dbReference type="NCBI Taxonomy" id="117903"/>
    <lineage>
        <taxon>Eukaryota</taxon>
        <taxon>Metazoa</taxon>
        <taxon>Spiralia</taxon>
        <taxon>Lophotrochozoa</taxon>
        <taxon>Platyhelminthes</taxon>
        <taxon>Monogenea</taxon>
        <taxon>Polyopisthocotylea</taxon>
        <taxon>Polystomatidea</taxon>
        <taxon>Polystomatidae</taxon>
        <taxon>Protopolystoma</taxon>
    </lineage>
</organism>
<name>A0A3S5FG15_9PLAT</name>
<evidence type="ECO:0000313" key="1">
    <source>
        <dbReference type="EMBL" id="VEL35337.1"/>
    </source>
</evidence>
<dbReference type="Proteomes" id="UP000784294">
    <property type="component" value="Unassembled WGS sequence"/>
</dbReference>
<protein>
    <submittedName>
        <fullName evidence="1">Uncharacterized protein</fullName>
    </submittedName>
</protein>
<keyword evidence="2" id="KW-1185">Reference proteome</keyword>
<accession>A0A3S5FG15</accession>
<dbReference type="AlphaFoldDB" id="A0A3S5FG15"/>
<dbReference type="EMBL" id="CAAALY010249593">
    <property type="protein sequence ID" value="VEL35337.1"/>
    <property type="molecule type" value="Genomic_DNA"/>
</dbReference>
<reference evidence="1" key="1">
    <citation type="submission" date="2018-11" db="EMBL/GenBank/DDBJ databases">
        <authorList>
            <consortium name="Pathogen Informatics"/>
        </authorList>
    </citation>
    <scope>NUCLEOTIDE SEQUENCE</scope>
</reference>
<sequence>MWPRQDDQVAKSQVTPTINLDIISSFCSTPRKLLSTNASVCCACVCVFMCVCCMNTCQSVTCGFAIETYEQRDLHTCSAGPYRLM</sequence>
<proteinExistence type="predicted"/>
<comment type="caution">
    <text evidence="1">The sequence shown here is derived from an EMBL/GenBank/DDBJ whole genome shotgun (WGS) entry which is preliminary data.</text>
</comment>
<evidence type="ECO:0000313" key="2">
    <source>
        <dbReference type="Proteomes" id="UP000784294"/>
    </source>
</evidence>